<feature type="transmembrane region" description="Helical" evidence="6">
    <location>
        <begin position="12"/>
        <end position="30"/>
    </location>
</feature>
<feature type="transmembrane region" description="Helical" evidence="6">
    <location>
        <begin position="303"/>
        <end position="329"/>
    </location>
</feature>
<comment type="subcellular location">
    <subcellularLocation>
        <location evidence="1">Cell membrane</location>
        <topology evidence="1">Multi-pass membrane protein</topology>
    </subcellularLocation>
</comment>
<dbReference type="PROSITE" id="PS50156">
    <property type="entry name" value="SSD"/>
    <property type="match status" value="1"/>
</dbReference>
<gene>
    <name evidence="8" type="ordered locus">Tter_2280</name>
</gene>
<dbReference type="PANTHER" id="PTHR33406:SF13">
    <property type="entry name" value="MEMBRANE PROTEIN YDFJ"/>
    <property type="match status" value="1"/>
</dbReference>
<evidence type="ECO:0000256" key="4">
    <source>
        <dbReference type="ARBA" id="ARBA00022989"/>
    </source>
</evidence>
<dbReference type="Pfam" id="PF03176">
    <property type="entry name" value="MMPL"/>
    <property type="match status" value="2"/>
</dbReference>
<accession>D1CHF8</accession>
<feature type="transmembrane region" description="Helical" evidence="6">
    <location>
        <begin position="363"/>
        <end position="383"/>
    </location>
</feature>
<keyword evidence="2" id="KW-1003">Cell membrane</keyword>
<dbReference type="GO" id="GO:0005886">
    <property type="term" value="C:plasma membrane"/>
    <property type="evidence" value="ECO:0007669"/>
    <property type="project" value="UniProtKB-SubCell"/>
</dbReference>
<feature type="transmembrane region" description="Helical" evidence="6">
    <location>
        <begin position="666"/>
        <end position="686"/>
    </location>
</feature>
<dbReference type="InterPro" id="IPR000731">
    <property type="entry name" value="SSD"/>
</dbReference>
<feature type="transmembrane region" description="Helical" evidence="6">
    <location>
        <begin position="555"/>
        <end position="576"/>
    </location>
</feature>
<feature type="transmembrane region" description="Helical" evidence="6">
    <location>
        <begin position="234"/>
        <end position="251"/>
    </location>
</feature>
<dbReference type="AlphaFoldDB" id="D1CHF8"/>
<evidence type="ECO:0000256" key="6">
    <source>
        <dbReference type="SAM" id="Phobius"/>
    </source>
</evidence>
<feature type="transmembrane region" description="Helical" evidence="6">
    <location>
        <begin position="619"/>
        <end position="639"/>
    </location>
</feature>
<dbReference type="EMBL" id="CP001826">
    <property type="protein sequence ID" value="ACZ43179.1"/>
    <property type="molecule type" value="Genomic_DNA"/>
</dbReference>
<feature type="transmembrane region" description="Helical" evidence="6">
    <location>
        <begin position="692"/>
        <end position="711"/>
    </location>
</feature>
<dbReference type="eggNOG" id="COG2409">
    <property type="taxonomic scope" value="Bacteria"/>
</dbReference>
<evidence type="ECO:0000256" key="2">
    <source>
        <dbReference type="ARBA" id="ARBA00022475"/>
    </source>
</evidence>
<dbReference type="KEGG" id="ttr:Tter_2280"/>
<dbReference type="PANTHER" id="PTHR33406">
    <property type="entry name" value="MEMBRANE PROTEIN MJ1562-RELATED"/>
    <property type="match status" value="1"/>
</dbReference>
<feature type="transmembrane region" description="Helical" evidence="6">
    <location>
        <begin position="187"/>
        <end position="214"/>
    </location>
</feature>
<evidence type="ECO:0000259" key="7">
    <source>
        <dbReference type="PROSITE" id="PS50156"/>
    </source>
</evidence>
<dbReference type="SUPFAM" id="SSF82866">
    <property type="entry name" value="Multidrug efflux transporter AcrB transmembrane domain"/>
    <property type="match status" value="2"/>
</dbReference>
<dbReference type="InterPro" id="IPR050545">
    <property type="entry name" value="Mycobact_MmpL"/>
</dbReference>
<dbReference type="Gene3D" id="1.20.1640.10">
    <property type="entry name" value="Multidrug efflux transporter AcrB transmembrane domain"/>
    <property type="match status" value="2"/>
</dbReference>
<evidence type="ECO:0000313" key="8">
    <source>
        <dbReference type="EMBL" id="ACZ43179.1"/>
    </source>
</evidence>
<dbReference type="HOGENOM" id="CLU_005108_5_2_0"/>
<keyword evidence="9" id="KW-1185">Reference proteome</keyword>
<dbReference type="STRING" id="525904.Tter_2280"/>
<organism evidence="8 9">
    <name type="scientific">Thermobaculum terrenum (strain ATCC BAA-798 / CCMEE 7001 / YNP1)</name>
    <dbReference type="NCBI Taxonomy" id="525904"/>
    <lineage>
        <taxon>Bacteria</taxon>
        <taxon>Bacillati</taxon>
        <taxon>Chloroflexota</taxon>
        <taxon>Chloroflexia</taxon>
        <taxon>Candidatus Thermobaculales</taxon>
        <taxon>Candidatus Thermobaculaceae</taxon>
        <taxon>Thermobaculum</taxon>
    </lineage>
</organism>
<keyword evidence="3 6" id="KW-0812">Transmembrane</keyword>
<evidence type="ECO:0000256" key="3">
    <source>
        <dbReference type="ARBA" id="ARBA00022692"/>
    </source>
</evidence>
<keyword evidence="4 6" id="KW-1133">Transmembrane helix</keyword>
<protein>
    <submittedName>
        <fullName evidence="8">MMPL domain protein</fullName>
    </submittedName>
</protein>
<dbReference type="RefSeq" id="WP_012876210.1">
    <property type="nucleotide sequence ID" value="NC_013526.1"/>
</dbReference>
<reference evidence="9" key="1">
    <citation type="journal article" date="2010" name="Stand. Genomic Sci.">
        <title>Complete genome sequence of 'Thermobaculum terrenum' type strain (YNP1).</title>
        <authorList>
            <person name="Kiss H."/>
            <person name="Cleland D."/>
            <person name="Lapidus A."/>
            <person name="Lucas S."/>
            <person name="Glavina Del Rio T."/>
            <person name="Nolan M."/>
            <person name="Tice H."/>
            <person name="Han C."/>
            <person name="Goodwin L."/>
            <person name="Pitluck S."/>
            <person name="Liolios K."/>
            <person name="Ivanova N."/>
            <person name="Mavromatis K."/>
            <person name="Ovchinnikova G."/>
            <person name="Pati A."/>
            <person name="Chen A."/>
            <person name="Palaniappan K."/>
            <person name="Land M."/>
            <person name="Hauser L."/>
            <person name="Chang Y."/>
            <person name="Jeffries C."/>
            <person name="Lu M."/>
            <person name="Brettin T."/>
            <person name="Detter J."/>
            <person name="Goker M."/>
            <person name="Tindall B."/>
            <person name="Beck B."/>
            <person name="McDermott T."/>
            <person name="Woyke T."/>
            <person name="Bristow J."/>
            <person name="Eisen J."/>
            <person name="Markowitz V."/>
            <person name="Hugenholtz P."/>
            <person name="Kyrpides N."/>
            <person name="Klenk H."/>
            <person name="Cheng J."/>
        </authorList>
    </citation>
    <scope>NUCLEOTIDE SEQUENCE [LARGE SCALE GENOMIC DNA]</scope>
    <source>
        <strain evidence="9">ATCC BAA-798 / YNP1</strain>
    </source>
</reference>
<dbReference type="Proteomes" id="UP000000323">
    <property type="component" value="Chromosome 2"/>
</dbReference>
<dbReference type="OrthoDB" id="7051771at2"/>
<feature type="domain" description="SSD" evidence="7">
    <location>
        <begin position="197"/>
        <end position="328"/>
    </location>
</feature>
<feature type="transmembrane region" description="Helical" evidence="6">
    <location>
        <begin position="277"/>
        <end position="297"/>
    </location>
</feature>
<dbReference type="InterPro" id="IPR004869">
    <property type="entry name" value="MMPL_dom"/>
</dbReference>
<feature type="transmembrane region" description="Helical" evidence="6">
    <location>
        <begin position="581"/>
        <end position="599"/>
    </location>
</feature>
<evidence type="ECO:0000256" key="1">
    <source>
        <dbReference type="ARBA" id="ARBA00004651"/>
    </source>
</evidence>
<sequence length="758" mass="83852">MLDAWGRFVYRHRWWVLLLSVLCLVLTAYLRQYGGKLGSIEFASQTEAGRTSRLINEQLPSSAPSYYVIFTSDELLATEPRFVQEMQRALEPLRRSPDVLGVRTPYDGGNVNPQFISKDKHSAYAVVELRRASDERLQDIYRELHDEVRSSELRVIQSGTLPALYEFQQISSEDLRRAEVISFPASLIMLLLVFGSVVAAAIPLGTGLFAIVGALTGTLLLARYMNLTVYSQNIVTMLGLALAIDYSLFIVSRFREEINGSPIDVALGRTLSTAGRAVLFSGITVAIGMLGMTFFRLADIGSIGVAGTVVVVFSVFYAFTLLPAILAILGRRVNSLRVPFVHPERRGQGNGYWHRLSMAIMRYPWQVLVVVGAILLLLGVPFLHIRLALSDINALPKNAESRRGVEMLRNEFPGGDLNPIYVVLKYDQGSPLTPERIGQLYDLTRWLEQQPDVVRVQSLTNLDPRLGKQQYQQLLSQPVSALPAPLRQAVEGSVGKQIVVVQVYTDLDPNSDQARDLVRKIRSSHPQVDGQVLVTGQTAYDIDSLQLIEEDVPKALAFILVTTYVALFLLLGSVFLPIKAFLMNVLSLSASYGALVWIFQEGHLSGLLNFHPGPINSALPVILFCALFGLSMDYEVLLLSRIKEEYERTGDNTLAVATGLEKTGRIITGAALIMITVFVAFTFANTLVIKSIGLGMAIAVFVDAAIVRTLLVPATMRLLGQWNWWAPGPLARFYRRFGISAEGEAEDKKTFTPVNTNS</sequence>
<evidence type="ECO:0000313" key="9">
    <source>
        <dbReference type="Proteomes" id="UP000000323"/>
    </source>
</evidence>
<evidence type="ECO:0000256" key="5">
    <source>
        <dbReference type="ARBA" id="ARBA00023136"/>
    </source>
</evidence>
<keyword evidence="5 6" id="KW-0472">Membrane</keyword>
<proteinExistence type="predicted"/>
<name>D1CHF8_THET1</name>